<keyword evidence="11" id="KW-0282">Flagellum</keyword>
<comment type="caution">
    <text evidence="11">The sequence shown here is derived from an EMBL/GenBank/DDBJ whole genome shotgun (WGS) entry which is preliminary data.</text>
</comment>
<organism evidence="11 12">
    <name type="scientific">Shewanella algicola</name>
    <dbReference type="NCBI Taxonomy" id="640633"/>
    <lineage>
        <taxon>Bacteria</taxon>
        <taxon>Pseudomonadati</taxon>
        <taxon>Pseudomonadota</taxon>
        <taxon>Gammaproteobacteria</taxon>
        <taxon>Alteromonadales</taxon>
        <taxon>Shewanellaceae</taxon>
        <taxon>Shewanella</taxon>
    </lineage>
</organism>
<evidence type="ECO:0000256" key="4">
    <source>
        <dbReference type="ARBA" id="ARBA00022795"/>
    </source>
</evidence>
<dbReference type="GO" id="GO:0045892">
    <property type="term" value="P:negative regulation of DNA-templated transcription"/>
    <property type="evidence" value="ECO:0007669"/>
    <property type="project" value="InterPro"/>
</dbReference>
<sequence>MAIDIKHNTATNTQMRTAREMQSTSQTDTAAPQKSAAPVKSDSVSITSQAQQLQGAQTKMAALPEVDQKKVAEIKQAISEGRYKVDPEKLAANIASFEAELSGLSFDKE</sequence>
<feature type="compositionally biased region" description="Polar residues" evidence="9">
    <location>
        <begin position="42"/>
        <end position="51"/>
    </location>
</feature>
<dbReference type="GO" id="GO:0044781">
    <property type="term" value="P:bacterial-type flagellum organization"/>
    <property type="evidence" value="ECO:0007669"/>
    <property type="project" value="UniProtKB-KW"/>
</dbReference>
<evidence type="ECO:0000256" key="2">
    <source>
        <dbReference type="ARBA" id="ARBA00017823"/>
    </source>
</evidence>
<dbReference type="InterPro" id="IPR031316">
    <property type="entry name" value="FlgM_C"/>
</dbReference>
<dbReference type="SUPFAM" id="SSF101498">
    <property type="entry name" value="Anti-sigma factor FlgM"/>
    <property type="match status" value="1"/>
</dbReference>
<dbReference type="NCBIfam" id="TIGR03824">
    <property type="entry name" value="FlgM_jcvi"/>
    <property type="match status" value="1"/>
</dbReference>
<reference evidence="11" key="1">
    <citation type="submission" date="2022-01" db="EMBL/GenBank/DDBJ databases">
        <title>Whole genome-based taxonomy of the Shewanellaceae.</title>
        <authorList>
            <person name="Martin-Rodriguez A.J."/>
        </authorList>
    </citation>
    <scope>NUCLEOTIDE SEQUENCE</scope>
    <source>
        <strain evidence="11">DSM 23803</strain>
    </source>
</reference>
<dbReference type="AlphaFoldDB" id="A0A9X1Z3A3"/>
<evidence type="ECO:0000256" key="7">
    <source>
        <dbReference type="ARBA" id="ARBA00024739"/>
    </source>
</evidence>
<evidence type="ECO:0000256" key="9">
    <source>
        <dbReference type="SAM" id="MobiDB-lite"/>
    </source>
</evidence>
<keyword evidence="11" id="KW-0966">Cell projection</keyword>
<keyword evidence="6" id="KW-0804">Transcription</keyword>
<feature type="compositionally biased region" description="Polar residues" evidence="9">
    <location>
        <begin position="8"/>
        <end position="32"/>
    </location>
</feature>
<evidence type="ECO:0000256" key="3">
    <source>
        <dbReference type="ARBA" id="ARBA00022491"/>
    </source>
</evidence>
<keyword evidence="4" id="KW-1005">Bacterial flagellum biogenesis</keyword>
<dbReference type="Gene3D" id="6.10.140.30">
    <property type="entry name" value="Anti-sigma-28 factor FlgM"/>
    <property type="match status" value="1"/>
</dbReference>
<evidence type="ECO:0000256" key="5">
    <source>
        <dbReference type="ARBA" id="ARBA00023015"/>
    </source>
</evidence>
<evidence type="ECO:0000256" key="1">
    <source>
        <dbReference type="ARBA" id="ARBA00005322"/>
    </source>
</evidence>
<dbReference type="EMBL" id="JAKILJ010000002">
    <property type="protein sequence ID" value="MCL1103957.1"/>
    <property type="molecule type" value="Genomic_DNA"/>
</dbReference>
<evidence type="ECO:0000256" key="8">
    <source>
        <dbReference type="ARBA" id="ARBA00030117"/>
    </source>
</evidence>
<dbReference type="InterPro" id="IPR007412">
    <property type="entry name" value="FlgM"/>
</dbReference>
<dbReference type="Pfam" id="PF04316">
    <property type="entry name" value="FlgM"/>
    <property type="match status" value="1"/>
</dbReference>
<evidence type="ECO:0000256" key="6">
    <source>
        <dbReference type="ARBA" id="ARBA00023163"/>
    </source>
</evidence>
<evidence type="ECO:0000313" key="11">
    <source>
        <dbReference type="EMBL" id="MCL1103957.1"/>
    </source>
</evidence>
<dbReference type="RefSeq" id="WP_188923636.1">
    <property type="nucleotide sequence ID" value="NZ_BMQI01000002.1"/>
</dbReference>
<name>A0A9X1Z3A3_9GAMM</name>
<dbReference type="InterPro" id="IPR035890">
    <property type="entry name" value="Anti-sigma-28_factor_FlgM_sf"/>
</dbReference>
<keyword evidence="12" id="KW-1185">Reference proteome</keyword>
<feature type="region of interest" description="Disordered" evidence="9">
    <location>
        <begin position="1"/>
        <end position="51"/>
    </location>
</feature>
<evidence type="ECO:0000259" key="10">
    <source>
        <dbReference type="Pfam" id="PF04316"/>
    </source>
</evidence>
<comment type="function">
    <text evidence="7">Responsible for the coupling of flagellin expression to flagellar assembly by preventing expression of the flagellin genes when a component of the middle class of proteins is defective. It negatively regulates flagellar genes by inhibiting the activity of FliA by directly binding to FliA.</text>
</comment>
<keyword evidence="11" id="KW-0969">Cilium</keyword>
<proteinExistence type="inferred from homology"/>
<gene>
    <name evidence="11" type="primary">flgM</name>
    <name evidence="11" type="ORF">L2749_01590</name>
</gene>
<keyword evidence="3" id="KW-0678">Repressor</keyword>
<dbReference type="Proteomes" id="UP001139408">
    <property type="component" value="Unassembled WGS sequence"/>
</dbReference>
<comment type="similarity">
    <text evidence="1">Belongs to the FlgM family.</text>
</comment>
<accession>A0A9X1Z3A3</accession>
<feature type="domain" description="Anti-sigma-28 factor FlgM C-terminal" evidence="10">
    <location>
        <begin position="42"/>
        <end position="95"/>
    </location>
</feature>
<keyword evidence="5" id="KW-0805">Transcription regulation</keyword>
<evidence type="ECO:0000313" key="12">
    <source>
        <dbReference type="Proteomes" id="UP001139408"/>
    </source>
</evidence>
<protein>
    <recommendedName>
        <fullName evidence="2">Negative regulator of flagellin synthesis</fullName>
    </recommendedName>
    <alternativeName>
        <fullName evidence="8">Anti-sigma-28 factor</fullName>
    </alternativeName>
</protein>